<sequence length="328" mass="37388">MMCDTLSEADNERDKVSCTLERDTNWLRDHQQLVCGLLYKKEVVNQGLELERFLAYREIQKNMATLKTELPKTLDDMYESNLNFDPSETYNAIMKQFSKFGSVTVLNDRCQFRQISSNFAKQQMYHLQAMSKFKVSVPDEKMSPKVQDDKLLMVDVDNKSLKLYDVKGTLLYIAFTRGNPAFLSRMQGNRYAVSEPDIGEISEYELSNEIKFISSIKAPREILGIAFLNDVLVLTSKDSVRVVNQSGKCLQYLDKSSDGEQLCSALKYIHGDPSDSVVYVSDEVGNKVFAFKQHPMSKLLQDPLQVYSHPKLTHPTGLNIDKFGNLVV</sequence>
<accession>A0AAE0RPF2</accession>
<organism evidence="1 2">
    <name type="scientific">Potamilus streckersoni</name>
    <dbReference type="NCBI Taxonomy" id="2493646"/>
    <lineage>
        <taxon>Eukaryota</taxon>
        <taxon>Metazoa</taxon>
        <taxon>Spiralia</taxon>
        <taxon>Lophotrochozoa</taxon>
        <taxon>Mollusca</taxon>
        <taxon>Bivalvia</taxon>
        <taxon>Autobranchia</taxon>
        <taxon>Heteroconchia</taxon>
        <taxon>Palaeoheterodonta</taxon>
        <taxon>Unionida</taxon>
        <taxon>Unionoidea</taxon>
        <taxon>Unionidae</taxon>
        <taxon>Ambleminae</taxon>
        <taxon>Lampsilini</taxon>
        <taxon>Potamilus</taxon>
    </lineage>
</organism>
<proteinExistence type="predicted"/>
<gene>
    <name evidence="1" type="ORF">CHS0354_037128</name>
</gene>
<comment type="caution">
    <text evidence="1">The sequence shown here is derived from an EMBL/GenBank/DDBJ whole genome shotgun (WGS) entry which is preliminary data.</text>
</comment>
<dbReference type="SUPFAM" id="SSF63829">
    <property type="entry name" value="Calcium-dependent phosphotriesterase"/>
    <property type="match status" value="1"/>
</dbReference>
<keyword evidence="2" id="KW-1185">Reference proteome</keyword>
<dbReference type="AlphaFoldDB" id="A0AAE0RPF2"/>
<reference evidence="1" key="3">
    <citation type="submission" date="2023-05" db="EMBL/GenBank/DDBJ databases">
        <authorList>
            <person name="Smith C.H."/>
        </authorList>
    </citation>
    <scope>NUCLEOTIDE SEQUENCE</scope>
    <source>
        <strain evidence="1">CHS0354</strain>
        <tissue evidence="1">Mantle</tissue>
    </source>
</reference>
<dbReference type="Gene3D" id="2.120.10.30">
    <property type="entry name" value="TolB, C-terminal domain"/>
    <property type="match status" value="1"/>
</dbReference>
<reference evidence="1" key="2">
    <citation type="journal article" date="2021" name="Genome Biol. Evol.">
        <title>Developing a high-quality reference genome for a parasitic bivalve with doubly uniparental inheritance (Bivalvia: Unionida).</title>
        <authorList>
            <person name="Smith C.H."/>
        </authorList>
    </citation>
    <scope>NUCLEOTIDE SEQUENCE</scope>
    <source>
        <strain evidence="1">CHS0354</strain>
        <tissue evidence="1">Mantle</tissue>
    </source>
</reference>
<dbReference type="Proteomes" id="UP001195483">
    <property type="component" value="Unassembled WGS sequence"/>
</dbReference>
<dbReference type="EMBL" id="JAEAOA010002175">
    <property type="protein sequence ID" value="KAK3577098.1"/>
    <property type="molecule type" value="Genomic_DNA"/>
</dbReference>
<evidence type="ECO:0000313" key="1">
    <source>
        <dbReference type="EMBL" id="KAK3577098.1"/>
    </source>
</evidence>
<dbReference type="InterPro" id="IPR011042">
    <property type="entry name" value="6-blade_b-propeller_TolB-like"/>
</dbReference>
<name>A0AAE0RPF2_9BIVA</name>
<protein>
    <submittedName>
        <fullName evidence="1">Uncharacterized protein</fullName>
    </submittedName>
</protein>
<evidence type="ECO:0000313" key="2">
    <source>
        <dbReference type="Proteomes" id="UP001195483"/>
    </source>
</evidence>
<reference evidence="1" key="1">
    <citation type="journal article" date="2021" name="Genome Biol. Evol.">
        <title>A High-Quality Reference Genome for a Parasitic Bivalve with Doubly Uniparental Inheritance (Bivalvia: Unionida).</title>
        <authorList>
            <person name="Smith C.H."/>
        </authorList>
    </citation>
    <scope>NUCLEOTIDE SEQUENCE</scope>
    <source>
        <strain evidence="1">CHS0354</strain>
    </source>
</reference>